<proteinExistence type="predicted"/>
<keyword evidence="1" id="KW-1133">Transmembrane helix</keyword>
<dbReference type="PANTHER" id="PTHR35394">
    <property type="entry name" value="DUF3176 DOMAIN-CONTAINING PROTEIN"/>
    <property type="match status" value="1"/>
</dbReference>
<dbReference type="AlphaFoldDB" id="A0A9W9D3S8"/>
<evidence type="ECO:0000313" key="2">
    <source>
        <dbReference type="EMBL" id="KAJ4399284.1"/>
    </source>
</evidence>
<reference evidence="2" key="1">
    <citation type="submission" date="2022-10" db="EMBL/GenBank/DDBJ databases">
        <title>Tapping the CABI collections for fungal endophytes: first genome assemblies for Collariella, Neodidymelliopsis, Ascochyta clinopodiicola, Didymella pomorum, Didymosphaeria variabile, Neocosmospora piperis and Neocucurbitaria cava.</title>
        <authorList>
            <person name="Hill R."/>
        </authorList>
    </citation>
    <scope>NUCLEOTIDE SEQUENCE</scope>
    <source>
        <strain evidence="2">IMI 355091</strain>
    </source>
</reference>
<accession>A0A9W9D3S8</accession>
<evidence type="ECO:0000313" key="3">
    <source>
        <dbReference type="Proteomes" id="UP001140510"/>
    </source>
</evidence>
<keyword evidence="1" id="KW-0472">Membrane</keyword>
<comment type="caution">
    <text evidence="2">The sequence shown here is derived from an EMBL/GenBank/DDBJ whole genome shotgun (WGS) entry which is preliminary data.</text>
</comment>
<keyword evidence="3" id="KW-1185">Reference proteome</keyword>
<dbReference type="OrthoDB" id="5376804at2759"/>
<feature type="transmembrane region" description="Helical" evidence="1">
    <location>
        <begin position="174"/>
        <end position="196"/>
    </location>
</feature>
<evidence type="ECO:0000256" key="1">
    <source>
        <dbReference type="SAM" id="Phobius"/>
    </source>
</evidence>
<name>A0A9W9D3S8_9PLEO</name>
<protein>
    <submittedName>
        <fullName evidence="2">Uncharacterized protein</fullName>
    </submittedName>
</protein>
<gene>
    <name evidence="2" type="ORF">N0V91_009567</name>
</gene>
<organism evidence="2 3">
    <name type="scientific">Didymella pomorum</name>
    <dbReference type="NCBI Taxonomy" id="749634"/>
    <lineage>
        <taxon>Eukaryota</taxon>
        <taxon>Fungi</taxon>
        <taxon>Dikarya</taxon>
        <taxon>Ascomycota</taxon>
        <taxon>Pezizomycotina</taxon>
        <taxon>Dothideomycetes</taxon>
        <taxon>Pleosporomycetidae</taxon>
        <taxon>Pleosporales</taxon>
        <taxon>Pleosporineae</taxon>
        <taxon>Didymellaceae</taxon>
        <taxon>Didymella</taxon>
    </lineage>
</organism>
<sequence length="278" mass="30970">MGYDLDNATRFLPYDFGNGEESRLALRPLNGRPWTLCKQFQEALPLKRPADFDKFCGLDWEGNLGPTSEAANLIPAKNLYQASSKGIRPLDIFEGIYQESKEDWATPYVVTTRGNEIPFKALREAATSLSGAQAFMHNVTEAMSVHNRIHGTEGFSMPVKGVVLKQTTCVRVEWAWVTYATTVVILLLYFFIAKVLRGRSAQARLQKKWGADQGCSFSFKSKSSALKLLFHGLDIETLEQHTISSAQNRTEALEKVALKATVKFTPTADGLKLTSKLD</sequence>
<keyword evidence="1" id="KW-0812">Transmembrane</keyword>
<dbReference type="Proteomes" id="UP001140510">
    <property type="component" value="Unassembled WGS sequence"/>
</dbReference>
<dbReference type="EMBL" id="JAPEVA010000110">
    <property type="protein sequence ID" value="KAJ4399284.1"/>
    <property type="molecule type" value="Genomic_DNA"/>
</dbReference>
<dbReference type="PANTHER" id="PTHR35394:SF5">
    <property type="entry name" value="DUF3176 DOMAIN-CONTAINING PROTEIN"/>
    <property type="match status" value="1"/>
</dbReference>